<feature type="region of interest" description="Disordered" evidence="1">
    <location>
        <begin position="622"/>
        <end position="642"/>
    </location>
</feature>
<feature type="domain" description="YoaR-like putative peptidoglycan binding" evidence="3">
    <location>
        <begin position="117"/>
        <end position="235"/>
    </location>
</feature>
<dbReference type="EMBL" id="PEXI01000025">
    <property type="protein sequence ID" value="PIU24500.1"/>
    <property type="molecule type" value="Genomic_DNA"/>
</dbReference>
<dbReference type="Proteomes" id="UP000229896">
    <property type="component" value="Unassembled WGS sequence"/>
</dbReference>
<evidence type="ECO:0000256" key="1">
    <source>
        <dbReference type="SAM" id="MobiDB-lite"/>
    </source>
</evidence>
<keyword evidence="2" id="KW-0472">Membrane</keyword>
<evidence type="ECO:0000259" key="3">
    <source>
        <dbReference type="Pfam" id="PF12229"/>
    </source>
</evidence>
<gene>
    <name evidence="4" type="ORF">COT12_00665</name>
</gene>
<feature type="compositionally biased region" description="Pro residues" evidence="1">
    <location>
        <begin position="624"/>
        <end position="642"/>
    </location>
</feature>
<sequence>MKTKEIRSSESQVEHLSRIKSTRERLKKIRERIHLWKRIKWPIIGIGAVLVLFLLAFGIYSIIYAKTAYRNVYIGNIDLGGKKKSEIINAVKPKSDEFLNSQIVLKYQPESGDAKEYQISGADVGLSYNLEETRDRVYKVGRSGNIFISFYQQLKTLFTKYQVDASYNINQNALQKKIADIAVEVDSPEKDFALKYSGNGGFELTTDRQNGKRIDQEKLMSEIKNSIADIQQQQIAFESDIFSPQISRENAEIGLQKANKILAVGPLALTADGQNFNLDVDTIAGLVGSRSKKTEMEIFIIADKNAKQVAALAGQIDKSAGNAILEAKDGKVVIFSESANGAKLDQDQTKIDIENALMARIAEESAANGLQVILTVKSIAPDIDSAKLASYGLTELVASGMTNFIKSPANRIHNINVGASAIDGTLVKPGEEFSTLKALGKIDASAGYLPELVIKNNKTVPDYGGGLCQVSTTLFRTALNAGMKITERRNHSYRVSYYEPPIGMDATIFDPAPDFKFVNNYSSYIFIQSKIVGTKITFEFYGTKDSRQVEIGQATGYDYVDPPAPVETVDPSLPAGSRNLISHLHQGASAKFHYKVSKDGQVLQETDFLSKYVALPEIWMVGPTPEPTPDPNATPTPDTPAA</sequence>
<dbReference type="PANTHER" id="PTHR35788">
    <property type="entry name" value="EXPORTED PROTEIN-RELATED"/>
    <property type="match status" value="1"/>
</dbReference>
<accession>A0A2M6YCS9</accession>
<dbReference type="InterPro" id="IPR052913">
    <property type="entry name" value="Glycopeptide_resist_protein"/>
</dbReference>
<organism evidence="4 5">
    <name type="scientific">Candidatus Berkelbacteria bacterium CG08_land_8_20_14_0_20_39_8</name>
    <dbReference type="NCBI Taxonomy" id="1974511"/>
    <lineage>
        <taxon>Bacteria</taxon>
        <taxon>Candidatus Berkelbacteria</taxon>
    </lineage>
</organism>
<keyword evidence="2" id="KW-0812">Transmembrane</keyword>
<evidence type="ECO:0000313" key="4">
    <source>
        <dbReference type="EMBL" id="PIU24500.1"/>
    </source>
</evidence>
<reference evidence="5" key="1">
    <citation type="submission" date="2017-09" db="EMBL/GenBank/DDBJ databases">
        <title>Depth-based differentiation of microbial function through sediment-hosted aquifers and enrichment of novel symbionts in the deep terrestrial subsurface.</title>
        <authorList>
            <person name="Probst A.J."/>
            <person name="Ladd B."/>
            <person name="Jarett J.K."/>
            <person name="Geller-Mcgrath D.E."/>
            <person name="Sieber C.M.K."/>
            <person name="Emerson J.B."/>
            <person name="Anantharaman K."/>
            <person name="Thomas B.C."/>
            <person name="Malmstrom R."/>
            <person name="Stieglmeier M."/>
            <person name="Klingl A."/>
            <person name="Woyke T."/>
            <person name="Ryan C.M."/>
            <person name="Banfield J.F."/>
        </authorList>
    </citation>
    <scope>NUCLEOTIDE SEQUENCE [LARGE SCALE GENOMIC DNA]</scope>
</reference>
<evidence type="ECO:0000313" key="5">
    <source>
        <dbReference type="Proteomes" id="UP000229896"/>
    </source>
</evidence>
<feature type="transmembrane region" description="Helical" evidence="2">
    <location>
        <begin position="41"/>
        <end position="63"/>
    </location>
</feature>
<comment type="caution">
    <text evidence="4">The sequence shown here is derived from an EMBL/GenBank/DDBJ whole genome shotgun (WGS) entry which is preliminary data.</text>
</comment>
<dbReference type="AlphaFoldDB" id="A0A2M6YCS9"/>
<dbReference type="Pfam" id="PF12229">
    <property type="entry name" value="PG_binding_4"/>
    <property type="match status" value="1"/>
</dbReference>
<name>A0A2M6YCS9_9BACT</name>
<proteinExistence type="predicted"/>
<evidence type="ECO:0000256" key="2">
    <source>
        <dbReference type="SAM" id="Phobius"/>
    </source>
</evidence>
<dbReference type="Pfam" id="PF04294">
    <property type="entry name" value="VanW"/>
    <property type="match status" value="1"/>
</dbReference>
<keyword evidence="2" id="KW-1133">Transmembrane helix</keyword>
<dbReference type="PANTHER" id="PTHR35788:SF1">
    <property type="entry name" value="EXPORTED PROTEIN"/>
    <property type="match status" value="1"/>
</dbReference>
<protein>
    <recommendedName>
        <fullName evidence="3">YoaR-like putative peptidoglycan binding domain-containing protein</fullName>
    </recommendedName>
</protein>
<dbReference type="InterPro" id="IPR007391">
    <property type="entry name" value="Vancomycin_resist_VanW"/>
</dbReference>
<dbReference type="InterPro" id="IPR022029">
    <property type="entry name" value="YoaR-like_PG-bd"/>
</dbReference>